<protein>
    <submittedName>
        <fullName evidence="3">Capsular polysaccharide-like protein</fullName>
    </submittedName>
    <submittedName>
        <fullName evidence="4">Glycosyltransferase</fullName>
        <ecNumber evidence="4">2.4.-.-</ecNumber>
    </submittedName>
</protein>
<evidence type="ECO:0000313" key="3">
    <source>
        <dbReference type="EMBL" id="CUO72167.1"/>
    </source>
</evidence>
<dbReference type="Gene3D" id="3.40.50.2000">
    <property type="entry name" value="Glycogen Phosphorylase B"/>
    <property type="match status" value="1"/>
</dbReference>
<evidence type="ECO:0000313" key="6">
    <source>
        <dbReference type="Proteomes" id="UP001060104"/>
    </source>
</evidence>
<keyword evidence="4" id="KW-0328">Glycosyltransferase</keyword>
<reference evidence="3 5" key="1">
    <citation type="submission" date="2015-09" db="EMBL/GenBank/DDBJ databases">
        <authorList>
            <consortium name="Pathogen Informatics"/>
        </authorList>
    </citation>
    <scope>NUCLEOTIDE SEQUENCE [LARGE SCALE GENOMIC DNA]</scope>
    <source>
        <strain evidence="3 5">2789STDY5834846</strain>
    </source>
</reference>
<dbReference type="SUPFAM" id="SSF53756">
    <property type="entry name" value="UDP-Glycosyltransferase/glycogen phosphorylase"/>
    <property type="match status" value="1"/>
</dbReference>
<dbReference type="EMBL" id="CZAE01000003">
    <property type="protein sequence ID" value="CUO72167.1"/>
    <property type="molecule type" value="Genomic_DNA"/>
</dbReference>
<dbReference type="InterPro" id="IPR001296">
    <property type="entry name" value="Glyco_trans_1"/>
</dbReference>
<proteinExistence type="predicted"/>
<dbReference type="GO" id="GO:0016757">
    <property type="term" value="F:glycosyltransferase activity"/>
    <property type="evidence" value="ECO:0007669"/>
    <property type="project" value="UniProtKB-KW"/>
</dbReference>
<keyword evidence="1 4" id="KW-0808">Transferase</keyword>
<dbReference type="RefSeq" id="WP_055268949.1">
    <property type="nucleotide sequence ID" value="NZ_CABMFH010000014.1"/>
</dbReference>
<dbReference type="GO" id="GO:0009103">
    <property type="term" value="P:lipopolysaccharide biosynthetic process"/>
    <property type="evidence" value="ECO:0007669"/>
    <property type="project" value="TreeGrafter"/>
</dbReference>
<dbReference type="PANTHER" id="PTHR46401">
    <property type="entry name" value="GLYCOSYLTRANSFERASE WBBK-RELATED"/>
    <property type="match status" value="1"/>
</dbReference>
<name>A0A174HFK1_9BACE</name>
<evidence type="ECO:0000256" key="1">
    <source>
        <dbReference type="ARBA" id="ARBA00022679"/>
    </source>
</evidence>
<accession>A0A3E5G9P9</accession>
<evidence type="ECO:0000313" key="5">
    <source>
        <dbReference type="Proteomes" id="UP000095606"/>
    </source>
</evidence>
<dbReference type="PANTHER" id="PTHR46401:SF2">
    <property type="entry name" value="GLYCOSYLTRANSFERASE WBBK-RELATED"/>
    <property type="match status" value="1"/>
</dbReference>
<dbReference type="AlphaFoldDB" id="A0A174HFK1"/>
<evidence type="ECO:0000259" key="2">
    <source>
        <dbReference type="Pfam" id="PF00534"/>
    </source>
</evidence>
<dbReference type="Proteomes" id="UP001060104">
    <property type="component" value="Chromosome"/>
</dbReference>
<dbReference type="EC" id="2.4.-.-" evidence="4"/>
<accession>A0A174HFK1</accession>
<organism evidence="3 5">
    <name type="scientific">Bacteroides faecis</name>
    <dbReference type="NCBI Taxonomy" id="674529"/>
    <lineage>
        <taxon>Bacteria</taxon>
        <taxon>Pseudomonadati</taxon>
        <taxon>Bacteroidota</taxon>
        <taxon>Bacteroidia</taxon>
        <taxon>Bacteroidales</taxon>
        <taxon>Bacteroidaceae</taxon>
        <taxon>Bacteroides</taxon>
    </lineage>
</organism>
<gene>
    <name evidence="3" type="ORF">ERS852461_00932</name>
    <name evidence="4" type="ORF">NXY30_23270</name>
</gene>
<dbReference type="EMBL" id="CP103141">
    <property type="protein sequence ID" value="UVQ73885.1"/>
    <property type="molecule type" value="Genomic_DNA"/>
</dbReference>
<keyword evidence="6" id="KW-1185">Reference proteome</keyword>
<dbReference type="Proteomes" id="UP000095606">
    <property type="component" value="Unassembled WGS sequence"/>
</dbReference>
<evidence type="ECO:0000313" key="4">
    <source>
        <dbReference type="EMBL" id="UVQ73885.1"/>
    </source>
</evidence>
<sequence length="362" mass="41888">MKIVIIDTSIPINTRNSKIENSFKEIYPEAEMLILTWKRDKVAFVTPSNYIVYEAEAAYGNPTEKLKKILGFAKFARKKLRELQPDVIIASHWESLLVTPSDLPNKPVLIYENLDVPTGSYLIRKAIQILEGRKLKSFDLIIHASRFFQELYPESMPQIILENKSKFDFKQEEQSTHNPFVVSYIGTIRYKEILEHFVTAACSIDDIEVKIFGDGHDLEHIKAFSKGYKNISFYGSYSFSQIPEIYGQSDLVWAAYPNKDYNVVYAISNKFHESMACGKPCIYADKTKLGDFVSSNKMGYIVDPYSDESIKKLILNIKDNLSEYEACKRNILKNKQYETTWGQDFAKVVDFINQKLEERRHE</sequence>
<feature type="domain" description="Glycosyl transferase family 1" evidence="2">
    <location>
        <begin position="168"/>
        <end position="331"/>
    </location>
</feature>
<dbReference type="Pfam" id="PF00534">
    <property type="entry name" value="Glycos_transf_1"/>
    <property type="match status" value="1"/>
</dbReference>
<dbReference type="GeneID" id="69591060"/>
<reference evidence="4" key="2">
    <citation type="submission" date="2022-08" db="EMBL/GenBank/DDBJ databases">
        <title>Genome Sequencing of Bacteroides fragilis Group Isolates with Nanopore Technology.</title>
        <authorList>
            <person name="Tisza M.J."/>
            <person name="Smith D."/>
            <person name="Dekker J.P."/>
        </authorList>
    </citation>
    <scope>NUCLEOTIDE SEQUENCE</scope>
    <source>
        <strain evidence="4">BFG-527</strain>
    </source>
</reference>